<comment type="caution">
    <text evidence="1">The sequence shown here is derived from an EMBL/GenBank/DDBJ whole genome shotgun (WGS) entry which is preliminary data.</text>
</comment>
<evidence type="ECO:0000313" key="2">
    <source>
        <dbReference type="Proteomes" id="UP001385951"/>
    </source>
</evidence>
<protein>
    <recommendedName>
        <fullName evidence="3">F-box domain-containing protein</fullName>
    </recommendedName>
</protein>
<proteinExistence type="predicted"/>
<keyword evidence="2" id="KW-1185">Reference proteome</keyword>
<dbReference type="EMBL" id="JASBNA010000002">
    <property type="protein sequence ID" value="KAK7694871.1"/>
    <property type="molecule type" value="Genomic_DNA"/>
</dbReference>
<name>A0AAW0GQ88_9APHY</name>
<sequence>MHTSSTSAPSATWLSLPAEMKLSVIEQLELDDVKTFATLNHQSYALSIPSLWRSIGLHNIEAVQACAQTVNSEYLAYTRHLVICTKSSKDTLLTPHKVDAQIISQLMIDLFSNAPNSNSLP</sequence>
<dbReference type="Proteomes" id="UP001385951">
    <property type="component" value="Unassembled WGS sequence"/>
</dbReference>
<evidence type="ECO:0008006" key="3">
    <source>
        <dbReference type="Google" id="ProtNLM"/>
    </source>
</evidence>
<organism evidence="1 2">
    <name type="scientific">Cerrena zonata</name>
    <dbReference type="NCBI Taxonomy" id="2478898"/>
    <lineage>
        <taxon>Eukaryota</taxon>
        <taxon>Fungi</taxon>
        <taxon>Dikarya</taxon>
        <taxon>Basidiomycota</taxon>
        <taxon>Agaricomycotina</taxon>
        <taxon>Agaricomycetes</taxon>
        <taxon>Polyporales</taxon>
        <taxon>Cerrenaceae</taxon>
        <taxon>Cerrena</taxon>
    </lineage>
</organism>
<accession>A0AAW0GQ88</accession>
<reference evidence="1 2" key="1">
    <citation type="submission" date="2022-09" db="EMBL/GenBank/DDBJ databases">
        <authorList>
            <person name="Palmer J.M."/>
        </authorList>
    </citation>
    <scope>NUCLEOTIDE SEQUENCE [LARGE SCALE GENOMIC DNA]</scope>
    <source>
        <strain evidence="1 2">DSM 7382</strain>
    </source>
</reference>
<evidence type="ECO:0000313" key="1">
    <source>
        <dbReference type="EMBL" id="KAK7694871.1"/>
    </source>
</evidence>
<dbReference type="AlphaFoldDB" id="A0AAW0GQ88"/>
<gene>
    <name evidence="1" type="ORF">QCA50_002059</name>
</gene>